<dbReference type="SUPFAM" id="SSF51230">
    <property type="entry name" value="Single hybrid motif"/>
    <property type="match status" value="1"/>
</dbReference>
<feature type="compositionally biased region" description="Pro residues" evidence="2">
    <location>
        <begin position="164"/>
        <end position="175"/>
    </location>
</feature>
<dbReference type="Gene3D" id="2.40.50.100">
    <property type="match status" value="1"/>
</dbReference>
<gene>
    <name evidence="4" type="ORF">SAMN05428998_103200</name>
</gene>
<dbReference type="AlphaFoldDB" id="A0A1Y6BF47"/>
<evidence type="ECO:0000256" key="2">
    <source>
        <dbReference type="SAM" id="MobiDB-lite"/>
    </source>
</evidence>
<dbReference type="EMBL" id="FWZX01000003">
    <property type="protein sequence ID" value="SMF04442.1"/>
    <property type="molecule type" value="Genomic_DNA"/>
</dbReference>
<feature type="domain" description="Lipoyl-binding" evidence="3">
    <location>
        <begin position="85"/>
        <end position="160"/>
    </location>
</feature>
<dbReference type="PROSITE" id="PS50968">
    <property type="entry name" value="BIOTINYL_LIPOYL"/>
    <property type="match status" value="1"/>
</dbReference>
<dbReference type="PANTHER" id="PTHR45266">
    <property type="entry name" value="OXALOACETATE DECARBOXYLASE ALPHA CHAIN"/>
    <property type="match status" value="1"/>
</dbReference>
<evidence type="ECO:0000256" key="1">
    <source>
        <dbReference type="ARBA" id="ARBA00023267"/>
    </source>
</evidence>
<proteinExistence type="predicted"/>
<name>A0A1Y6BF47_9PROT</name>
<accession>A0A1Y6BF47</accession>
<dbReference type="Pfam" id="PF00364">
    <property type="entry name" value="Biotin_lipoyl"/>
    <property type="match status" value="1"/>
</dbReference>
<dbReference type="RefSeq" id="WP_085121639.1">
    <property type="nucleotide sequence ID" value="NZ_FWZX01000003.1"/>
</dbReference>
<protein>
    <submittedName>
        <fullName evidence="4">Biotin-requiring enzyme</fullName>
    </submittedName>
</protein>
<evidence type="ECO:0000313" key="4">
    <source>
        <dbReference type="EMBL" id="SMF04442.1"/>
    </source>
</evidence>
<dbReference type="Proteomes" id="UP000192917">
    <property type="component" value="Unassembled WGS sequence"/>
</dbReference>
<keyword evidence="5" id="KW-1185">Reference proteome</keyword>
<dbReference type="InterPro" id="IPR000089">
    <property type="entry name" value="Biotin_lipoyl"/>
</dbReference>
<dbReference type="PANTHER" id="PTHR45266:SF3">
    <property type="entry name" value="OXALOACETATE DECARBOXYLASE ALPHA CHAIN"/>
    <property type="match status" value="1"/>
</dbReference>
<dbReference type="InterPro" id="IPR011053">
    <property type="entry name" value="Single_hybrid_motif"/>
</dbReference>
<dbReference type="InterPro" id="IPR050709">
    <property type="entry name" value="Biotin_Carboxyl_Carrier/Decarb"/>
</dbReference>
<dbReference type="STRING" id="560819.SAMN05428998_103200"/>
<evidence type="ECO:0000259" key="3">
    <source>
        <dbReference type="PROSITE" id="PS50968"/>
    </source>
</evidence>
<evidence type="ECO:0000313" key="5">
    <source>
        <dbReference type="Proteomes" id="UP000192917"/>
    </source>
</evidence>
<dbReference type="CDD" id="cd06850">
    <property type="entry name" value="biotinyl_domain"/>
    <property type="match status" value="1"/>
</dbReference>
<feature type="region of interest" description="Disordered" evidence="2">
    <location>
        <begin position="159"/>
        <end position="190"/>
    </location>
</feature>
<organism evidence="4 5">
    <name type="scientific">Tistlia consotensis USBA 355</name>
    <dbReference type="NCBI Taxonomy" id="560819"/>
    <lineage>
        <taxon>Bacteria</taxon>
        <taxon>Pseudomonadati</taxon>
        <taxon>Pseudomonadota</taxon>
        <taxon>Alphaproteobacteria</taxon>
        <taxon>Rhodospirillales</taxon>
        <taxon>Rhodovibrionaceae</taxon>
        <taxon>Tistlia</taxon>
    </lineage>
</organism>
<sequence>MALALLLGAEAAGIEIVRRRPHLVVRIDGREHEVVERDEADGRTRIELDGRPLALACAADGNTRFLRLGGRNLRVSLVDPRDAAAAGEGGGDEIRAPMPGSVVTLHKAEGEAVLRGETILTIESMKLQTALVSPRDGVVELLLRGEGQTFDKDEVVVRLASPSAPGPSEPAPPEPATAEASPAADAKGAA</sequence>
<reference evidence="4 5" key="1">
    <citation type="submission" date="2017-04" db="EMBL/GenBank/DDBJ databases">
        <authorList>
            <person name="Afonso C.L."/>
            <person name="Miller P.J."/>
            <person name="Scott M.A."/>
            <person name="Spackman E."/>
            <person name="Goraichik I."/>
            <person name="Dimitrov K.M."/>
            <person name="Suarez D.L."/>
            <person name="Swayne D.E."/>
        </authorList>
    </citation>
    <scope>NUCLEOTIDE SEQUENCE [LARGE SCALE GENOMIC DNA]</scope>
    <source>
        <strain evidence="4 5">USBA 355</strain>
    </source>
</reference>
<keyword evidence="1" id="KW-0092">Biotin</keyword>